<dbReference type="PANTHER" id="PTHR45740">
    <property type="entry name" value="POLY [ADP-RIBOSE] POLYMERASE"/>
    <property type="match status" value="1"/>
</dbReference>
<keyword evidence="5" id="KW-1185">Reference proteome</keyword>
<dbReference type="EC" id="2.4.2.-" evidence="1"/>
<dbReference type="InterPro" id="IPR012317">
    <property type="entry name" value="Poly(ADP-ribose)pol_cat_dom"/>
</dbReference>
<dbReference type="Proteomes" id="UP000215902">
    <property type="component" value="Unassembled WGS sequence"/>
</dbReference>
<dbReference type="Pfam" id="PF00644">
    <property type="entry name" value="PARP"/>
    <property type="match status" value="1"/>
</dbReference>
<evidence type="ECO:0000313" key="4">
    <source>
        <dbReference type="EMBL" id="PAA79663.1"/>
    </source>
</evidence>
<feature type="compositionally biased region" description="Basic residues" evidence="2">
    <location>
        <begin position="422"/>
        <end position="436"/>
    </location>
</feature>
<sequence>MGNQKSKKSTAKLAGSRASVAHPSNYEYVLPEQGQSLYPPQSHISPNTTVTEVKKQQFERELSLCLNWISEKAESLPRIQSAISDSEDLSIIDQQVKCLADLCYEINQWQSTVEKVKQLGGDLMVQSSQLEAVRTESQQNVEESLTLLAIRYDSLKAEAAKNLANGKQHFSQKYAAACGKFESRRRCVSEWIESTLSNISDLRYQLEDWRLNAIQHSMSDGEERFHAALEAGTRIPSQLQSTSGVEPHPEAIQRQLNELIDQWDVLNSTVNQIAAHPMENVLPRQQESRYLPQSEPPPPVIVTVPTYNRYRRNPHSKWERHCDQNQFDACDFSGLQSRGRWQSETDLRDRSDDRDNWGESDRGQRDGGRGRHDTRRDNNRESPWRDRSREFSNSQHDLRSWDETDSEDSDRNRNGHLDGGRRNHRREYHRRRGHYREKQKVRHFNCGHWEKLDREASSRLFSNEFCSKCWPLTAQMQRNGLFSRPRDDDQVKRTMLSDTDPETSLEYIQVLDRVTRYVKPEHNIRVRIRSIEKIENPVLDRRVYHVYDQLVKKNSEPLLLIHGTSRDVAEKIIQEGFQVGTRGMYGAGIYFATDTSKSAQYARDSGVKTLLLCNVVLGKYMECNSPRNDLNLQNVVAAGFDSVFAKRNSRGTGGVLNDEYIVYRPEQASPRYLVKFEARSALFLG</sequence>
<evidence type="ECO:0000259" key="3">
    <source>
        <dbReference type="PROSITE" id="PS51059"/>
    </source>
</evidence>
<dbReference type="Gene3D" id="1.20.58.60">
    <property type="match status" value="1"/>
</dbReference>
<dbReference type="GO" id="GO:0003950">
    <property type="term" value="F:NAD+ poly-ADP-ribosyltransferase activity"/>
    <property type="evidence" value="ECO:0007669"/>
    <property type="project" value="UniProtKB-UniRule"/>
</dbReference>
<dbReference type="PROSITE" id="PS51059">
    <property type="entry name" value="PARP_CATALYTIC"/>
    <property type="match status" value="1"/>
</dbReference>
<keyword evidence="1" id="KW-0328">Glycosyltransferase</keyword>
<feature type="domain" description="PARP catalytic" evidence="3">
    <location>
        <begin position="482"/>
        <end position="685"/>
    </location>
</feature>
<dbReference type="OrthoDB" id="425894at2759"/>
<dbReference type="InterPro" id="IPR051712">
    <property type="entry name" value="ARTD-AVP"/>
</dbReference>
<accession>A0A267G0Z0</accession>
<feature type="compositionally biased region" description="Basic and acidic residues" evidence="2">
    <location>
        <begin position="341"/>
        <end position="402"/>
    </location>
</feature>
<dbReference type="SUPFAM" id="SSF56399">
    <property type="entry name" value="ADP-ribosylation"/>
    <property type="match status" value="1"/>
</dbReference>
<comment type="caution">
    <text evidence="4">The sequence shown here is derived from an EMBL/GenBank/DDBJ whole genome shotgun (WGS) entry which is preliminary data.</text>
</comment>
<dbReference type="Gene3D" id="3.90.228.10">
    <property type="match status" value="1"/>
</dbReference>
<organism evidence="4 5">
    <name type="scientific">Macrostomum lignano</name>
    <dbReference type="NCBI Taxonomy" id="282301"/>
    <lineage>
        <taxon>Eukaryota</taxon>
        <taxon>Metazoa</taxon>
        <taxon>Spiralia</taxon>
        <taxon>Lophotrochozoa</taxon>
        <taxon>Platyhelminthes</taxon>
        <taxon>Rhabditophora</taxon>
        <taxon>Macrostomorpha</taxon>
        <taxon>Macrostomida</taxon>
        <taxon>Macrostomidae</taxon>
        <taxon>Macrostomum</taxon>
    </lineage>
</organism>
<dbReference type="PANTHER" id="PTHR45740:SF2">
    <property type="entry name" value="POLY [ADP-RIBOSE] POLYMERASE"/>
    <property type="match status" value="1"/>
</dbReference>
<keyword evidence="1" id="KW-0520">NAD</keyword>
<dbReference type="GO" id="GO:1990404">
    <property type="term" value="F:NAD+-protein mono-ADP-ribosyltransferase activity"/>
    <property type="evidence" value="ECO:0007669"/>
    <property type="project" value="TreeGrafter"/>
</dbReference>
<proteinExistence type="predicted"/>
<protein>
    <recommendedName>
        <fullName evidence="1">Poly [ADP-ribose] polymerase</fullName>
        <shortName evidence="1">PARP</shortName>
        <ecNumber evidence="1">2.4.2.-</ecNumber>
    </recommendedName>
</protein>
<keyword evidence="1" id="KW-0808">Transferase</keyword>
<name>A0A267G0Z0_9PLAT</name>
<dbReference type="EMBL" id="NIVC01000621">
    <property type="protein sequence ID" value="PAA79663.1"/>
    <property type="molecule type" value="Genomic_DNA"/>
</dbReference>
<evidence type="ECO:0000256" key="2">
    <source>
        <dbReference type="SAM" id="MobiDB-lite"/>
    </source>
</evidence>
<evidence type="ECO:0000256" key="1">
    <source>
        <dbReference type="RuleBase" id="RU362114"/>
    </source>
</evidence>
<evidence type="ECO:0000313" key="5">
    <source>
        <dbReference type="Proteomes" id="UP000215902"/>
    </source>
</evidence>
<dbReference type="STRING" id="282301.A0A267G0Z0"/>
<dbReference type="AlphaFoldDB" id="A0A267G0Z0"/>
<dbReference type="GO" id="GO:0005634">
    <property type="term" value="C:nucleus"/>
    <property type="evidence" value="ECO:0007669"/>
    <property type="project" value="TreeGrafter"/>
</dbReference>
<reference evidence="4 5" key="1">
    <citation type="submission" date="2017-06" db="EMBL/GenBank/DDBJ databases">
        <title>A platform for efficient transgenesis in Macrostomum lignano, a flatworm model organism for stem cell research.</title>
        <authorList>
            <person name="Berezikov E."/>
        </authorList>
    </citation>
    <scope>NUCLEOTIDE SEQUENCE [LARGE SCALE GENOMIC DNA]</scope>
    <source>
        <strain evidence="4">DV1</strain>
        <tissue evidence="4">Whole organism</tissue>
    </source>
</reference>
<feature type="region of interest" description="Disordered" evidence="2">
    <location>
        <begin position="339"/>
        <end position="436"/>
    </location>
</feature>
<dbReference type="SUPFAM" id="SSF46966">
    <property type="entry name" value="Spectrin repeat"/>
    <property type="match status" value="1"/>
</dbReference>
<feature type="compositionally biased region" description="Basic and acidic residues" evidence="2">
    <location>
        <begin position="409"/>
        <end position="421"/>
    </location>
</feature>
<gene>
    <name evidence="4" type="ORF">BOX15_Mlig002383g2</name>
</gene>